<feature type="transmembrane region" description="Helical" evidence="8">
    <location>
        <begin position="316"/>
        <end position="339"/>
    </location>
</feature>
<dbReference type="PROSITE" id="PS50042">
    <property type="entry name" value="CNMP_BINDING_3"/>
    <property type="match status" value="1"/>
</dbReference>
<keyword evidence="11" id="KW-1185">Reference proteome</keyword>
<dbReference type="RefSeq" id="XP_008612050.1">
    <property type="nucleotide sequence ID" value="XM_008613828.1"/>
</dbReference>
<dbReference type="CDD" id="cd00038">
    <property type="entry name" value="CAP_ED"/>
    <property type="match status" value="1"/>
</dbReference>
<dbReference type="PANTHER" id="PTHR45689:SF5">
    <property type="entry name" value="I[[H]] CHANNEL, ISOFORM E"/>
    <property type="match status" value="1"/>
</dbReference>
<dbReference type="PROSITE" id="PS00889">
    <property type="entry name" value="CNMP_BINDING_2"/>
    <property type="match status" value="1"/>
</dbReference>
<name>T0Q9R3_SAPDV</name>
<feature type="region of interest" description="Disordered" evidence="7">
    <location>
        <begin position="698"/>
        <end position="718"/>
    </location>
</feature>
<dbReference type="AlphaFoldDB" id="T0Q9R3"/>
<dbReference type="InterPro" id="IPR005821">
    <property type="entry name" value="Ion_trans_dom"/>
</dbReference>
<dbReference type="SUPFAM" id="SSF81324">
    <property type="entry name" value="Voltage-gated potassium channels"/>
    <property type="match status" value="1"/>
</dbReference>
<dbReference type="Gene3D" id="2.60.120.10">
    <property type="entry name" value="Jelly Rolls"/>
    <property type="match status" value="1"/>
</dbReference>
<dbReference type="InterPro" id="IPR051413">
    <property type="entry name" value="K/Na_HCN_channel"/>
</dbReference>
<evidence type="ECO:0000313" key="10">
    <source>
        <dbReference type="EMBL" id="EQC34644.1"/>
    </source>
</evidence>
<keyword evidence="4 8" id="KW-1133">Transmembrane helix</keyword>
<evidence type="ECO:0000256" key="7">
    <source>
        <dbReference type="SAM" id="MobiDB-lite"/>
    </source>
</evidence>
<dbReference type="Pfam" id="PF00520">
    <property type="entry name" value="Ion_trans"/>
    <property type="match status" value="1"/>
</dbReference>
<dbReference type="GO" id="GO:0005249">
    <property type="term" value="F:voltage-gated potassium channel activity"/>
    <property type="evidence" value="ECO:0007669"/>
    <property type="project" value="TreeGrafter"/>
</dbReference>
<evidence type="ECO:0000256" key="1">
    <source>
        <dbReference type="ARBA" id="ARBA00004141"/>
    </source>
</evidence>
<dbReference type="InterPro" id="IPR018488">
    <property type="entry name" value="cNMP-bd_CS"/>
</dbReference>
<dbReference type="VEuPathDB" id="FungiDB:SDRG_07965"/>
<dbReference type="GO" id="GO:0098855">
    <property type="term" value="C:HCN channel complex"/>
    <property type="evidence" value="ECO:0007669"/>
    <property type="project" value="TreeGrafter"/>
</dbReference>
<dbReference type="GO" id="GO:0003254">
    <property type="term" value="P:regulation of membrane depolarization"/>
    <property type="evidence" value="ECO:0007669"/>
    <property type="project" value="TreeGrafter"/>
</dbReference>
<accession>T0Q9R3</accession>
<evidence type="ECO:0000259" key="9">
    <source>
        <dbReference type="PROSITE" id="PS50042"/>
    </source>
</evidence>
<feature type="compositionally biased region" description="Pro residues" evidence="7">
    <location>
        <begin position="704"/>
        <end position="718"/>
    </location>
</feature>
<evidence type="ECO:0000256" key="8">
    <source>
        <dbReference type="SAM" id="Phobius"/>
    </source>
</evidence>
<evidence type="ECO:0000256" key="5">
    <source>
        <dbReference type="ARBA" id="ARBA00023065"/>
    </source>
</evidence>
<dbReference type="SMART" id="SM00100">
    <property type="entry name" value="cNMP"/>
    <property type="match status" value="1"/>
</dbReference>
<evidence type="ECO:0000256" key="4">
    <source>
        <dbReference type="ARBA" id="ARBA00022989"/>
    </source>
</evidence>
<organism evidence="10 11">
    <name type="scientific">Saprolegnia diclina (strain VS20)</name>
    <dbReference type="NCBI Taxonomy" id="1156394"/>
    <lineage>
        <taxon>Eukaryota</taxon>
        <taxon>Sar</taxon>
        <taxon>Stramenopiles</taxon>
        <taxon>Oomycota</taxon>
        <taxon>Saprolegniomycetes</taxon>
        <taxon>Saprolegniales</taxon>
        <taxon>Saprolegniaceae</taxon>
        <taxon>Saprolegnia</taxon>
    </lineage>
</organism>
<dbReference type="GeneID" id="19948692"/>
<dbReference type="eggNOG" id="KOG0498">
    <property type="taxonomic scope" value="Eukaryota"/>
</dbReference>
<keyword evidence="6 8" id="KW-0472">Membrane</keyword>
<dbReference type="Gene3D" id="1.10.287.70">
    <property type="match status" value="1"/>
</dbReference>
<evidence type="ECO:0000313" key="11">
    <source>
        <dbReference type="Proteomes" id="UP000030762"/>
    </source>
</evidence>
<dbReference type="PANTHER" id="PTHR45689">
    <property type="entry name" value="I[[H]] CHANNEL, ISOFORM E"/>
    <property type="match status" value="1"/>
</dbReference>
<dbReference type="SUPFAM" id="SSF51206">
    <property type="entry name" value="cAMP-binding domain-like"/>
    <property type="match status" value="1"/>
</dbReference>
<dbReference type="InterPro" id="IPR018490">
    <property type="entry name" value="cNMP-bd_dom_sf"/>
</dbReference>
<dbReference type="InterPro" id="IPR014710">
    <property type="entry name" value="RmlC-like_jellyroll"/>
</dbReference>
<dbReference type="Gene3D" id="1.10.287.630">
    <property type="entry name" value="Helix hairpin bin"/>
    <property type="match status" value="1"/>
</dbReference>
<keyword evidence="2" id="KW-0813">Transport</keyword>
<reference evidence="10 11" key="1">
    <citation type="submission" date="2012-04" db="EMBL/GenBank/DDBJ databases">
        <title>The Genome Sequence of Saprolegnia declina VS20.</title>
        <authorList>
            <consortium name="The Broad Institute Genome Sequencing Platform"/>
            <person name="Russ C."/>
            <person name="Nusbaum C."/>
            <person name="Tyler B."/>
            <person name="van West P."/>
            <person name="Dieguez-Uribeondo J."/>
            <person name="de Bruijn I."/>
            <person name="Tripathy S."/>
            <person name="Jiang R."/>
            <person name="Young S.K."/>
            <person name="Zeng Q."/>
            <person name="Gargeya S."/>
            <person name="Fitzgerald M."/>
            <person name="Haas B."/>
            <person name="Abouelleil A."/>
            <person name="Alvarado L."/>
            <person name="Arachchi H.M."/>
            <person name="Berlin A."/>
            <person name="Chapman S.B."/>
            <person name="Goldberg J."/>
            <person name="Griggs A."/>
            <person name="Gujja S."/>
            <person name="Hansen M."/>
            <person name="Howarth C."/>
            <person name="Imamovic A."/>
            <person name="Larimer J."/>
            <person name="McCowen C."/>
            <person name="Montmayeur A."/>
            <person name="Murphy C."/>
            <person name="Neiman D."/>
            <person name="Pearson M."/>
            <person name="Priest M."/>
            <person name="Roberts A."/>
            <person name="Saif S."/>
            <person name="Shea T."/>
            <person name="Sisk P."/>
            <person name="Sykes S."/>
            <person name="Wortman J."/>
            <person name="Nusbaum C."/>
            <person name="Birren B."/>
        </authorList>
    </citation>
    <scope>NUCLEOTIDE SEQUENCE [LARGE SCALE GENOMIC DNA]</scope>
    <source>
        <strain evidence="10 11">VS20</strain>
    </source>
</reference>
<evidence type="ECO:0000256" key="6">
    <source>
        <dbReference type="ARBA" id="ARBA00023136"/>
    </source>
</evidence>
<feature type="domain" description="Cyclic nucleotide-binding" evidence="9">
    <location>
        <begin position="490"/>
        <end position="619"/>
    </location>
</feature>
<dbReference type="Pfam" id="PF00027">
    <property type="entry name" value="cNMP_binding"/>
    <property type="match status" value="1"/>
</dbReference>
<feature type="transmembrane region" description="Helical" evidence="8">
    <location>
        <begin position="240"/>
        <end position="262"/>
    </location>
</feature>
<feature type="region of interest" description="Disordered" evidence="7">
    <location>
        <begin position="1"/>
        <end position="29"/>
    </location>
</feature>
<sequence length="718" mass="81770">MQRRTSLSVPGARRPMSPIQDHDKETDEDVVVAKEVDQPRSSTRSVKIIPFAPDRLSFALPKGTSTSSILNTSMRESSDDLIANAAALAEGTVLRPNVAALRAIGKLKMKHKDMVDRRRQQALDTDRHHAILKQYTIRAVAKKTTSAEQKLPWHLVNPSANWYKTWQLMSLGIICYQSFQTPYSLAFSDANSNPLQDYFSITTNTIFGIDTLLNFNTALADPVVPDKYITSRKAIMKRYICGWFVLDLVACFPIDIVMYIALNEASSSSHLSILGLLKSLRLPRLLRLARLVRVLKILQIPVEWKRWILYSRYSHLIRLVTMILAFIFVVHIMACVWHGSVARLGWQNTAFQPGTTVDLYVLSYFFTLVTLVGQNMQLETQAEYMFSIYLLLLGSMLMAIVFGNVANLLSNFYENQNSYKKKMEWLFESMGAMQLPLDLQNRINEYYQVMWERHGTLDGQVSVLTQELSRNLAIEVELYLRMEMISRVPIFHTCSKKVVQEIVMRLEMDVYLPGDYVVVHGEIAWEMYFVQSGICEVTKGGVAANDSSPLLSEDEVVLRHLTQGDFFGEIALLMQCKRTANVRAQIFSELCVLTRDVFESISAKFVEDRMRMEEVIVQRYHPDVLKQIEVEQREAKGLPLVLHPEVKPPSDGDASTKILAALGELSNRMGNLERKVQNIEDAQRHCFNKIFTALQVRKKKPPFDKPPASTPPGFDPVM</sequence>
<gene>
    <name evidence="10" type="ORF">SDRG_07965</name>
</gene>
<dbReference type="GO" id="GO:0035725">
    <property type="term" value="P:sodium ion transmembrane transport"/>
    <property type="evidence" value="ECO:0007669"/>
    <property type="project" value="TreeGrafter"/>
</dbReference>
<keyword evidence="3 8" id="KW-0812">Transmembrane</keyword>
<dbReference type="InterPro" id="IPR000595">
    <property type="entry name" value="cNMP-bd_dom"/>
</dbReference>
<comment type="subcellular location">
    <subcellularLocation>
        <location evidence="1">Membrane</location>
        <topology evidence="1">Multi-pass membrane protein</topology>
    </subcellularLocation>
</comment>
<keyword evidence="5" id="KW-0406">Ion transport</keyword>
<dbReference type="OrthoDB" id="421226at2759"/>
<dbReference type="Proteomes" id="UP000030762">
    <property type="component" value="Unassembled WGS sequence"/>
</dbReference>
<evidence type="ECO:0000256" key="3">
    <source>
        <dbReference type="ARBA" id="ARBA00022692"/>
    </source>
</evidence>
<protein>
    <recommendedName>
        <fullName evidence="9">Cyclic nucleotide-binding domain-containing protein</fullName>
    </recommendedName>
</protein>
<dbReference type="EMBL" id="JH767154">
    <property type="protein sequence ID" value="EQC34644.1"/>
    <property type="molecule type" value="Genomic_DNA"/>
</dbReference>
<proteinExistence type="predicted"/>
<feature type="transmembrane region" description="Helical" evidence="8">
    <location>
        <begin position="388"/>
        <end position="413"/>
    </location>
</feature>
<dbReference type="InParanoid" id="T0Q9R3"/>
<dbReference type="OMA" id="RRRYWHE"/>
<feature type="compositionally biased region" description="Basic and acidic residues" evidence="7">
    <location>
        <begin position="20"/>
        <end position="29"/>
    </location>
</feature>
<feature type="transmembrane region" description="Helical" evidence="8">
    <location>
        <begin position="359"/>
        <end position="376"/>
    </location>
</feature>
<evidence type="ECO:0000256" key="2">
    <source>
        <dbReference type="ARBA" id="ARBA00022448"/>
    </source>
</evidence>